<dbReference type="InterPro" id="IPR036320">
    <property type="entry name" value="Glycosyl_Trfase_fam3_N_dom_sf"/>
</dbReference>
<protein>
    <recommendedName>
        <fullName evidence="9">Anthranilate phosphoribosyltransferase</fullName>
        <ecNumber evidence="9">2.4.2.18</ecNumber>
    </recommendedName>
</protein>
<evidence type="ECO:0000313" key="12">
    <source>
        <dbReference type="EMBL" id="OFV72033.1"/>
    </source>
</evidence>
<feature type="binding site" evidence="9">
    <location>
        <position position="110"/>
    </location>
    <ligand>
        <name>anthranilate</name>
        <dbReference type="ChEBI" id="CHEBI:16567"/>
        <label>1</label>
    </ligand>
</feature>
<evidence type="ECO:0000256" key="9">
    <source>
        <dbReference type="HAMAP-Rule" id="MF_00211"/>
    </source>
</evidence>
<dbReference type="PANTHER" id="PTHR43285:SF2">
    <property type="entry name" value="ANTHRANILATE PHOSPHORIBOSYLTRANSFERASE"/>
    <property type="match status" value="1"/>
</dbReference>
<keyword evidence="9" id="KW-0479">Metal-binding</keyword>
<dbReference type="GO" id="GO:0000162">
    <property type="term" value="P:L-tryptophan biosynthetic process"/>
    <property type="evidence" value="ECO:0007669"/>
    <property type="project" value="UniProtKB-UniRule"/>
</dbReference>
<comment type="pathway">
    <text evidence="1 9">Amino-acid biosynthesis; L-tryptophan biosynthesis; L-tryptophan from chorismate: step 2/5.</text>
</comment>
<evidence type="ECO:0000313" key="13">
    <source>
        <dbReference type="Proteomes" id="UP000176244"/>
    </source>
</evidence>
<feature type="binding site" evidence="9">
    <location>
        <position position="79"/>
    </location>
    <ligand>
        <name>anthranilate</name>
        <dbReference type="ChEBI" id="CHEBI:16567"/>
        <label>1</label>
    </ligand>
</feature>
<comment type="catalytic activity">
    <reaction evidence="7 9">
        <text>N-(5-phospho-beta-D-ribosyl)anthranilate + diphosphate = 5-phospho-alpha-D-ribose 1-diphosphate + anthranilate</text>
        <dbReference type="Rhea" id="RHEA:11768"/>
        <dbReference type="ChEBI" id="CHEBI:16567"/>
        <dbReference type="ChEBI" id="CHEBI:18277"/>
        <dbReference type="ChEBI" id="CHEBI:33019"/>
        <dbReference type="ChEBI" id="CHEBI:58017"/>
        <dbReference type="EC" id="2.4.2.18"/>
    </reaction>
</comment>
<dbReference type="Pfam" id="PF02885">
    <property type="entry name" value="Glycos_trans_3N"/>
    <property type="match status" value="1"/>
</dbReference>
<feature type="binding site" evidence="9">
    <location>
        <position position="79"/>
    </location>
    <ligand>
        <name>5-phospho-alpha-D-ribose 1-diphosphate</name>
        <dbReference type="ChEBI" id="CHEBI:58017"/>
    </ligand>
</feature>
<evidence type="ECO:0000259" key="11">
    <source>
        <dbReference type="Pfam" id="PF02885"/>
    </source>
</evidence>
<comment type="function">
    <text evidence="9">Catalyzes the transfer of the phosphoribosyl group of 5-phosphorylribose-1-pyrophosphate (PRPP) to anthranilate to yield N-(5'-phosphoribosyl)-anthranilate (PRA).</text>
</comment>
<dbReference type="EC" id="2.4.2.18" evidence="9"/>
<comment type="cofactor">
    <cofactor evidence="9">
        <name>Mg(2+)</name>
        <dbReference type="ChEBI" id="CHEBI:18420"/>
    </cofactor>
    <text evidence="9">Binds 2 magnesium ions per monomer.</text>
</comment>
<evidence type="ECO:0000256" key="2">
    <source>
        <dbReference type="ARBA" id="ARBA00022605"/>
    </source>
</evidence>
<accession>A0A1F2PKX1</accession>
<dbReference type="PANTHER" id="PTHR43285">
    <property type="entry name" value="ANTHRANILATE PHOSPHORIBOSYLTRANSFERASE"/>
    <property type="match status" value="1"/>
</dbReference>
<dbReference type="SUPFAM" id="SSF47648">
    <property type="entry name" value="Nucleoside phosphorylase/phosphoribosyltransferase N-terminal domain"/>
    <property type="match status" value="1"/>
</dbReference>
<dbReference type="GO" id="GO:0000287">
    <property type="term" value="F:magnesium ion binding"/>
    <property type="evidence" value="ECO:0007669"/>
    <property type="project" value="UniProtKB-UniRule"/>
</dbReference>
<comment type="caution">
    <text evidence="9">Lacks conserved residue(s) required for the propagation of feature annotation.</text>
</comment>
<evidence type="ECO:0000256" key="3">
    <source>
        <dbReference type="ARBA" id="ARBA00022676"/>
    </source>
</evidence>
<feature type="binding site" evidence="9">
    <location>
        <position position="225"/>
    </location>
    <ligand>
        <name>Mg(2+)</name>
        <dbReference type="ChEBI" id="CHEBI:18420"/>
        <label>1</label>
    </ligand>
</feature>
<name>A0A1F2PKX1_9FIRM</name>
<feature type="binding site" evidence="9">
    <location>
        <position position="225"/>
    </location>
    <ligand>
        <name>Mg(2+)</name>
        <dbReference type="ChEBI" id="CHEBI:18420"/>
        <label>2</label>
    </ligand>
</feature>
<evidence type="ECO:0000256" key="1">
    <source>
        <dbReference type="ARBA" id="ARBA00004907"/>
    </source>
</evidence>
<feature type="binding site" evidence="9">
    <location>
        <begin position="107"/>
        <end position="115"/>
    </location>
    <ligand>
        <name>5-phospho-alpha-D-ribose 1-diphosphate</name>
        <dbReference type="ChEBI" id="CHEBI:58017"/>
    </ligand>
</feature>
<dbReference type="Pfam" id="PF00591">
    <property type="entry name" value="Glycos_transf_3"/>
    <property type="match status" value="1"/>
</dbReference>
<dbReference type="HAMAP" id="MF_00211">
    <property type="entry name" value="TrpD"/>
    <property type="match status" value="1"/>
</dbReference>
<dbReference type="FunFam" id="3.40.1030.10:FF:000002">
    <property type="entry name" value="Anthranilate phosphoribosyltransferase"/>
    <property type="match status" value="1"/>
</dbReference>
<evidence type="ECO:0000256" key="6">
    <source>
        <dbReference type="ARBA" id="ARBA00023141"/>
    </source>
</evidence>
<feature type="domain" description="Glycosyl transferase family 3 N-terminal" evidence="11">
    <location>
        <begin position="4"/>
        <end position="65"/>
    </location>
</feature>
<dbReference type="GO" id="GO:0004048">
    <property type="term" value="F:anthranilate phosphoribosyltransferase activity"/>
    <property type="evidence" value="ECO:0007669"/>
    <property type="project" value="UniProtKB-UniRule"/>
</dbReference>
<feature type="binding site" evidence="9">
    <location>
        <begin position="89"/>
        <end position="92"/>
    </location>
    <ligand>
        <name>5-phospho-alpha-D-ribose 1-diphosphate</name>
        <dbReference type="ChEBI" id="CHEBI:58017"/>
    </ligand>
</feature>
<dbReference type="Gene3D" id="3.40.1030.10">
    <property type="entry name" value="Nucleoside phosphorylase/phosphoribosyltransferase catalytic domain"/>
    <property type="match status" value="1"/>
</dbReference>
<dbReference type="InterPro" id="IPR000312">
    <property type="entry name" value="Glycosyl_Trfase_fam3"/>
</dbReference>
<dbReference type="AlphaFoldDB" id="A0A1F2PKX1"/>
<keyword evidence="3 9" id="KW-0328">Glycosyltransferase</keyword>
<evidence type="ECO:0000256" key="5">
    <source>
        <dbReference type="ARBA" id="ARBA00022822"/>
    </source>
</evidence>
<comment type="similarity">
    <text evidence="9">Belongs to the anthranilate phosphoribosyltransferase family.</text>
</comment>
<dbReference type="InterPro" id="IPR005940">
    <property type="entry name" value="Anthranilate_Pribosyl_Tfrase"/>
</dbReference>
<dbReference type="STRING" id="52694.ACWI_05070"/>
<dbReference type="Proteomes" id="UP000176244">
    <property type="component" value="Unassembled WGS sequence"/>
</dbReference>
<sequence>MIKSAIYDIVNGKDLSLERTREVMDQIMNGQATNAQIASFLTAMRMKGETIDEITACAMVMRDKCTKIFPKTDVLDIVGTGGDEVSTFNISTVSALVIAAGGVPVAKHGNRSVSSKCGSADLLEALGVNIELSAEKSAVLLDELGICFMFAPTYHASMKYAGPVRKELGIRTIFNILGPLANPAGANMQLLGVYDENLVEPLANVLNKLKVKRGMVVHGHDGLDEITLTDTTTICEIADGKINSFFITPEQLCLKRCELSDLIGGEKEENAAIALSILNGEKGPKRDVVVLNSAFCLYMSHNNITLRDCVKMAQDLIDSGKAKAKLEAFVKRSNALAIEVLA</sequence>
<dbReference type="GO" id="GO:0005829">
    <property type="term" value="C:cytosol"/>
    <property type="evidence" value="ECO:0007669"/>
    <property type="project" value="TreeGrafter"/>
</dbReference>
<feature type="binding site" evidence="9">
    <location>
        <position position="224"/>
    </location>
    <ligand>
        <name>Mg(2+)</name>
        <dbReference type="ChEBI" id="CHEBI:18420"/>
        <label>2</label>
    </ligand>
</feature>
<evidence type="ECO:0000256" key="4">
    <source>
        <dbReference type="ARBA" id="ARBA00022679"/>
    </source>
</evidence>
<organism evidence="12 13">
    <name type="scientific">Acetobacterium wieringae</name>
    <dbReference type="NCBI Taxonomy" id="52694"/>
    <lineage>
        <taxon>Bacteria</taxon>
        <taxon>Bacillati</taxon>
        <taxon>Bacillota</taxon>
        <taxon>Clostridia</taxon>
        <taxon>Eubacteriales</taxon>
        <taxon>Eubacteriaceae</taxon>
        <taxon>Acetobacterium</taxon>
    </lineage>
</organism>
<evidence type="ECO:0000256" key="8">
    <source>
        <dbReference type="ARBA" id="ARBA00061188"/>
    </source>
</evidence>
<keyword evidence="4 9" id="KW-0808">Transferase</keyword>
<feature type="binding site" evidence="9">
    <location>
        <position position="165"/>
    </location>
    <ligand>
        <name>anthranilate</name>
        <dbReference type="ChEBI" id="CHEBI:16567"/>
        <label>2</label>
    </ligand>
</feature>
<dbReference type="InterPro" id="IPR017459">
    <property type="entry name" value="Glycosyl_Trfase_fam3_N_dom"/>
</dbReference>
<comment type="subunit">
    <text evidence="9">Homodimer.</text>
</comment>
<reference evidence="12 13" key="1">
    <citation type="submission" date="2015-09" db="EMBL/GenBank/DDBJ databases">
        <title>Genome sequence of Acetobacterium wieringae DSM 1911.</title>
        <authorList>
            <person name="Poehlein A."/>
            <person name="Bengelsdorf F.R."/>
            <person name="Schiel-Bengelsdorf B."/>
            <person name="Duerre P."/>
            <person name="Daniel R."/>
        </authorList>
    </citation>
    <scope>NUCLEOTIDE SEQUENCE [LARGE SCALE GENOMIC DNA]</scope>
    <source>
        <strain evidence="12 13">DSM 1911</strain>
    </source>
</reference>
<keyword evidence="2 9" id="KW-0028">Amino-acid biosynthesis</keyword>
<dbReference type="UniPathway" id="UPA00035">
    <property type="reaction ID" value="UER00041"/>
</dbReference>
<dbReference type="SUPFAM" id="SSF52418">
    <property type="entry name" value="Nucleoside phosphorylase/phosphoribosyltransferase catalytic domain"/>
    <property type="match status" value="1"/>
</dbReference>
<feature type="binding site" evidence="9">
    <location>
        <position position="87"/>
    </location>
    <ligand>
        <name>5-phospho-alpha-D-ribose 1-diphosphate</name>
        <dbReference type="ChEBI" id="CHEBI:58017"/>
    </ligand>
</feature>
<dbReference type="InterPro" id="IPR035902">
    <property type="entry name" value="Nuc_phospho_transferase"/>
</dbReference>
<proteinExistence type="inferred from homology"/>
<feature type="binding site" evidence="9">
    <location>
        <position position="91"/>
    </location>
    <ligand>
        <name>Mg(2+)</name>
        <dbReference type="ChEBI" id="CHEBI:18420"/>
        <label>1</label>
    </ligand>
</feature>
<evidence type="ECO:0000256" key="7">
    <source>
        <dbReference type="ARBA" id="ARBA00052328"/>
    </source>
</evidence>
<keyword evidence="9" id="KW-0460">Magnesium</keyword>
<evidence type="ECO:0000259" key="10">
    <source>
        <dbReference type="Pfam" id="PF00591"/>
    </source>
</evidence>
<feature type="binding site" evidence="9">
    <location>
        <begin position="82"/>
        <end position="83"/>
    </location>
    <ligand>
        <name>5-phospho-alpha-D-ribose 1-diphosphate</name>
        <dbReference type="ChEBI" id="CHEBI:58017"/>
    </ligand>
</feature>
<gene>
    <name evidence="9 12" type="primary">trpD</name>
    <name evidence="12" type="ORF">ACWI_05070</name>
</gene>
<keyword evidence="5 9" id="KW-0822">Tryptophan biosynthesis</keyword>
<dbReference type="OrthoDB" id="9806430at2"/>
<dbReference type="NCBIfam" id="TIGR01245">
    <property type="entry name" value="trpD"/>
    <property type="match status" value="1"/>
</dbReference>
<dbReference type="EMBL" id="LKEU01000013">
    <property type="protein sequence ID" value="OFV72033.1"/>
    <property type="molecule type" value="Genomic_DNA"/>
</dbReference>
<dbReference type="Gene3D" id="1.20.970.10">
    <property type="entry name" value="Transferase, Pyrimidine Nucleoside Phosphorylase, Chain C"/>
    <property type="match status" value="1"/>
</dbReference>
<comment type="similarity">
    <text evidence="8">In the C-terminal section; belongs to the anthranilate phosphoribosyltransferase family.</text>
</comment>
<comment type="caution">
    <text evidence="12">The sequence shown here is derived from an EMBL/GenBank/DDBJ whole genome shotgun (WGS) entry which is preliminary data.</text>
</comment>
<keyword evidence="6 9" id="KW-0057">Aromatic amino acid biosynthesis</keyword>
<feature type="domain" description="Glycosyl transferase family 3" evidence="10">
    <location>
        <begin position="72"/>
        <end position="322"/>
    </location>
</feature>
<dbReference type="RefSeq" id="WP_070369870.1">
    <property type="nucleotide sequence ID" value="NZ_LKEU01000013.1"/>
</dbReference>
<feature type="binding site" evidence="9">
    <location>
        <position position="119"/>
    </location>
    <ligand>
        <name>5-phospho-alpha-D-ribose 1-diphosphate</name>
        <dbReference type="ChEBI" id="CHEBI:58017"/>
    </ligand>
</feature>